<feature type="region of interest" description="Disordered" evidence="1">
    <location>
        <begin position="207"/>
        <end position="228"/>
    </location>
</feature>
<evidence type="ECO:0000313" key="3">
    <source>
        <dbReference type="Proteomes" id="UP000182658"/>
    </source>
</evidence>
<dbReference type="EMBL" id="KV875104">
    <property type="protein sequence ID" value="OIW24227.1"/>
    <property type="molecule type" value="Genomic_DNA"/>
</dbReference>
<dbReference type="AlphaFoldDB" id="A0A1J7IA98"/>
<evidence type="ECO:0000313" key="2">
    <source>
        <dbReference type="EMBL" id="OIW24227.1"/>
    </source>
</evidence>
<dbReference type="InParanoid" id="A0A1J7IA98"/>
<name>A0A1J7IA98_9PEZI</name>
<dbReference type="Proteomes" id="UP000182658">
    <property type="component" value="Unassembled WGS sequence"/>
</dbReference>
<reference evidence="2 3" key="1">
    <citation type="submission" date="2016-10" db="EMBL/GenBank/DDBJ databases">
        <title>Draft genome sequence of Coniochaeta ligniaria NRRL30616, a lignocellulolytic fungus for bioabatement of inhibitors in plant biomass hydrolysates.</title>
        <authorList>
            <consortium name="DOE Joint Genome Institute"/>
            <person name="Jimenez D.J."/>
            <person name="Hector R.E."/>
            <person name="Riley R."/>
            <person name="Sun H."/>
            <person name="Grigoriev I.V."/>
            <person name="Van Elsas J.D."/>
            <person name="Nichols N.N."/>
        </authorList>
    </citation>
    <scope>NUCLEOTIDE SEQUENCE [LARGE SCALE GENOMIC DNA]</scope>
    <source>
        <strain evidence="2 3">NRRL 30616</strain>
    </source>
</reference>
<evidence type="ECO:0000256" key="1">
    <source>
        <dbReference type="SAM" id="MobiDB-lite"/>
    </source>
</evidence>
<organism evidence="2 3">
    <name type="scientific">Coniochaeta ligniaria NRRL 30616</name>
    <dbReference type="NCBI Taxonomy" id="1408157"/>
    <lineage>
        <taxon>Eukaryota</taxon>
        <taxon>Fungi</taxon>
        <taxon>Dikarya</taxon>
        <taxon>Ascomycota</taxon>
        <taxon>Pezizomycotina</taxon>
        <taxon>Sordariomycetes</taxon>
        <taxon>Sordariomycetidae</taxon>
        <taxon>Coniochaetales</taxon>
        <taxon>Coniochaetaceae</taxon>
        <taxon>Coniochaeta</taxon>
    </lineage>
</organism>
<protein>
    <submittedName>
        <fullName evidence="2">Uncharacterized protein</fullName>
    </submittedName>
</protein>
<sequence length="287" mass="31773">MTQSGRCGGMDSLGEIDPSLSNHPTISPSIFVNEHCIDRDAPKWKLAGKIEAPLPSDKALVAVCSSGNVRQRPMLQTSLQTQGATPTFRDNTSPIEQTRHLDYPRRQQRLDLKTVTSLQTHHSSSEHVAIPQPQPEALRFEKGTSRHGIVFRGHRSFSKAGSAVSKGQVVCMLLSHKLLTRKRPACERWFAPLRSCRRARLQRYAQTHTTSGSLGSERGEDHTQAPVDHTLRSMAISRRSVSLKRRPDDNATVYDGLAKISTRLVPDITSNFFHEGLSGCCPLQGPP</sequence>
<feature type="region of interest" description="Disordered" evidence="1">
    <location>
        <begin position="1"/>
        <end position="21"/>
    </location>
</feature>
<gene>
    <name evidence="2" type="ORF">CONLIGDRAFT_649001</name>
</gene>
<proteinExistence type="predicted"/>
<accession>A0A1J7IA98</accession>
<keyword evidence="3" id="KW-1185">Reference proteome</keyword>